<organism evidence="1 2">
    <name type="scientific">Riccia sorocarpa</name>
    <dbReference type="NCBI Taxonomy" id="122646"/>
    <lineage>
        <taxon>Eukaryota</taxon>
        <taxon>Viridiplantae</taxon>
        <taxon>Streptophyta</taxon>
        <taxon>Embryophyta</taxon>
        <taxon>Marchantiophyta</taxon>
        <taxon>Marchantiopsida</taxon>
        <taxon>Marchantiidae</taxon>
        <taxon>Marchantiales</taxon>
        <taxon>Ricciaceae</taxon>
        <taxon>Riccia</taxon>
    </lineage>
</organism>
<comment type="caution">
    <text evidence="1">The sequence shown here is derived from an EMBL/GenBank/DDBJ whole genome shotgun (WGS) entry which is preliminary data.</text>
</comment>
<dbReference type="AlphaFoldDB" id="A0ABD3GBD9"/>
<gene>
    <name evidence="1" type="ORF">R1sor_026446</name>
</gene>
<proteinExistence type="predicted"/>
<sequence length="123" mass="13866">MEPTAAVTSPQCNRRLNKRLFCAALFHKVGKQQKAQIQPEHPFRLTIGWDSAEPSSIDPSQERQSDIKMLKLGKTFVALFLFQSMALQVTDAVDFMFDRHLNCLGDVVGSYQDVLKDTCTSCQ</sequence>
<evidence type="ECO:0000313" key="1">
    <source>
        <dbReference type="EMBL" id="KAL3676498.1"/>
    </source>
</evidence>
<name>A0ABD3GBD9_9MARC</name>
<dbReference type="Proteomes" id="UP001633002">
    <property type="component" value="Unassembled WGS sequence"/>
</dbReference>
<evidence type="ECO:0000313" key="2">
    <source>
        <dbReference type="Proteomes" id="UP001633002"/>
    </source>
</evidence>
<keyword evidence="2" id="KW-1185">Reference proteome</keyword>
<dbReference type="EMBL" id="JBJQOH010000008">
    <property type="protein sequence ID" value="KAL3676498.1"/>
    <property type="molecule type" value="Genomic_DNA"/>
</dbReference>
<accession>A0ABD3GBD9</accession>
<reference evidence="1 2" key="1">
    <citation type="submission" date="2024-09" db="EMBL/GenBank/DDBJ databases">
        <title>Chromosome-scale assembly of Riccia sorocarpa.</title>
        <authorList>
            <person name="Paukszto L."/>
        </authorList>
    </citation>
    <scope>NUCLEOTIDE SEQUENCE [LARGE SCALE GENOMIC DNA]</scope>
    <source>
        <strain evidence="1">LP-2024</strain>
        <tissue evidence="1">Aerial parts of the thallus</tissue>
    </source>
</reference>
<protein>
    <submittedName>
        <fullName evidence="1">Uncharacterized protein</fullName>
    </submittedName>
</protein>